<evidence type="ECO:0000313" key="1">
    <source>
        <dbReference type="EMBL" id="KAL1509297.1"/>
    </source>
</evidence>
<dbReference type="Proteomes" id="UP001566132">
    <property type="component" value="Unassembled WGS sequence"/>
</dbReference>
<proteinExistence type="predicted"/>
<organism evidence="1 2">
    <name type="scientific">Hypothenemus hampei</name>
    <name type="common">Coffee berry borer</name>
    <dbReference type="NCBI Taxonomy" id="57062"/>
    <lineage>
        <taxon>Eukaryota</taxon>
        <taxon>Metazoa</taxon>
        <taxon>Ecdysozoa</taxon>
        <taxon>Arthropoda</taxon>
        <taxon>Hexapoda</taxon>
        <taxon>Insecta</taxon>
        <taxon>Pterygota</taxon>
        <taxon>Neoptera</taxon>
        <taxon>Endopterygota</taxon>
        <taxon>Coleoptera</taxon>
        <taxon>Polyphaga</taxon>
        <taxon>Cucujiformia</taxon>
        <taxon>Curculionidae</taxon>
        <taxon>Scolytinae</taxon>
        <taxon>Hypothenemus</taxon>
    </lineage>
</organism>
<keyword evidence="2" id="KW-1185">Reference proteome</keyword>
<name>A0ABD1F210_HYPHA</name>
<dbReference type="EMBL" id="JBDJPC010000003">
    <property type="protein sequence ID" value="KAL1509297.1"/>
    <property type="molecule type" value="Genomic_DNA"/>
</dbReference>
<gene>
    <name evidence="1" type="ORF">ABEB36_004059</name>
</gene>
<reference evidence="1 2" key="1">
    <citation type="submission" date="2024-05" db="EMBL/GenBank/DDBJ databases">
        <title>Genetic variation in Jamaican populations of the coffee berry borer (Hypothenemus hampei).</title>
        <authorList>
            <person name="Errbii M."/>
            <person name="Myrie A."/>
        </authorList>
    </citation>
    <scope>NUCLEOTIDE SEQUENCE [LARGE SCALE GENOMIC DNA]</scope>
    <source>
        <strain evidence="1">JA-Hopewell-2020-01-JO</strain>
        <tissue evidence="1">Whole body</tissue>
    </source>
</reference>
<dbReference type="AlphaFoldDB" id="A0ABD1F210"/>
<sequence>MDADDMQGYGTDMLLLKPYVVLKVNITQAIAQIQPDLCGRVVENWPTQIRATVRSRGGHLNDVISRSDIFEQKLLMSKTAKLSIHRMKTNNSLSDSNYAAYNFKIFLNINIKKWIVYGNTTFRNGNDKPNSFYINLEYSEKL</sequence>
<protein>
    <submittedName>
        <fullName evidence="1">Uncharacterized protein</fullName>
    </submittedName>
</protein>
<evidence type="ECO:0000313" key="2">
    <source>
        <dbReference type="Proteomes" id="UP001566132"/>
    </source>
</evidence>
<comment type="caution">
    <text evidence="1">The sequence shown here is derived from an EMBL/GenBank/DDBJ whole genome shotgun (WGS) entry which is preliminary data.</text>
</comment>
<accession>A0ABD1F210</accession>